<dbReference type="InterPro" id="IPR020992">
    <property type="entry name" value="Tail_Prtase_C"/>
</dbReference>
<dbReference type="Proteomes" id="UP000005596">
    <property type="component" value="Unassembled WGS sequence"/>
</dbReference>
<reference evidence="2 3" key="1">
    <citation type="journal article" date="2007" name="Genome Biol.">
        <title>Characterization and modeling of the Haemophilus influenzae core and supragenomes based on the complete genomic sequences of Rd and 12 clinical nontypeable strains.</title>
        <authorList>
            <person name="Hogg J.S."/>
            <person name="Hu F.Z."/>
            <person name="Janto B."/>
            <person name="Boissy R."/>
            <person name="Hayes J."/>
            <person name="Keefe R."/>
            <person name="Post J.C."/>
            <person name="Ehrlich G.D."/>
        </authorList>
    </citation>
    <scope>NUCLEOTIDE SEQUENCE [LARGE SCALE GENOMIC DNA]</scope>
    <source>
        <strain evidence="2 3">22.4-21</strain>
    </source>
</reference>
<dbReference type="BioCyc" id="HINF375063:G119K-956-MONOMER"/>
<feature type="domain" description="Tail specific protease C-terminal" evidence="1">
    <location>
        <begin position="9"/>
        <end position="111"/>
    </location>
</feature>
<sequence length="134" mass="15707">MEVGNIDYIDNAVNILNEKHLARIAKDPEFVALNEELKVRNERRDRKFLSLNYKMRKAENDKDDARRLKDLNERFKREGKKALKDIDDLPKDYEAPDFFLKEAEKMAADFVIFNSDQKINQANGLSEAKTESKK</sequence>
<evidence type="ECO:0000313" key="2">
    <source>
        <dbReference type="EMBL" id="EDK14109.1"/>
    </source>
</evidence>
<evidence type="ECO:0000313" key="3">
    <source>
        <dbReference type="Proteomes" id="UP000005596"/>
    </source>
</evidence>
<dbReference type="EMBL" id="AAZJ01000004">
    <property type="protein sequence ID" value="EDK14109.1"/>
    <property type="molecule type" value="Genomic_DNA"/>
</dbReference>
<dbReference type="GO" id="GO:0008233">
    <property type="term" value="F:peptidase activity"/>
    <property type="evidence" value="ECO:0007669"/>
    <property type="project" value="UniProtKB-KW"/>
</dbReference>
<accession>A4NXR0</accession>
<protein>
    <submittedName>
        <fullName evidence="2">Tail-specific protease</fullName>
    </submittedName>
</protein>
<organism evidence="2 3">
    <name type="scientific">Haemophilus influenzae 22.4-21</name>
    <dbReference type="NCBI Taxonomy" id="375063"/>
    <lineage>
        <taxon>Bacteria</taxon>
        <taxon>Pseudomonadati</taxon>
        <taxon>Pseudomonadota</taxon>
        <taxon>Gammaproteobacteria</taxon>
        <taxon>Pasteurellales</taxon>
        <taxon>Pasteurellaceae</taxon>
        <taxon>Haemophilus</taxon>
    </lineage>
</organism>
<evidence type="ECO:0000259" key="1">
    <source>
        <dbReference type="Pfam" id="PF11818"/>
    </source>
</evidence>
<gene>
    <name evidence="2" type="ORF">CGSHiR3021_08436</name>
</gene>
<keyword evidence="2" id="KW-0378">Hydrolase</keyword>
<keyword evidence="2" id="KW-0645">Protease</keyword>
<name>A4NXR0_HAEIF</name>
<dbReference type="AlphaFoldDB" id="A4NXR0"/>
<dbReference type="GO" id="GO:0006508">
    <property type="term" value="P:proteolysis"/>
    <property type="evidence" value="ECO:0007669"/>
    <property type="project" value="UniProtKB-KW"/>
</dbReference>
<proteinExistence type="predicted"/>
<dbReference type="Pfam" id="PF11818">
    <property type="entry name" value="DUF3340"/>
    <property type="match status" value="1"/>
</dbReference>